<dbReference type="HOGENOM" id="CLU_027579_2_1_6"/>
<dbReference type="InterPro" id="IPR004559">
    <property type="entry name" value="HemW-like"/>
</dbReference>
<dbReference type="PROSITE" id="PS51918">
    <property type="entry name" value="RADICAL_SAM"/>
    <property type="match status" value="1"/>
</dbReference>
<dbReference type="PANTHER" id="PTHR13932:SF5">
    <property type="entry name" value="RADICAL S-ADENOSYL METHIONINE DOMAIN-CONTAINING PROTEIN 1, MITOCHONDRIAL"/>
    <property type="match status" value="1"/>
</dbReference>
<comment type="function">
    <text evidence="10">Probably acts as a heme chaperone, transferring heme to an unknown acceptor. Binds one molecule of heme per monomer, possibly covalently. Binds 1 [4Fe-4S] cluster. The cluster is coordinated with 3 cysteines and an exchangeable S-adenosyl-L-methionine.</text>
</comment>
<dbReference type="RefSeq" id="WP_006986269.1">
    <property type="nucleotide sequence ID" value="NZ_JH417950.1"/>
</dbReference>
<dbReference type="AlphaFoldDB" id="G9ZHM4"/>
<dbReference type="SUPFAM" id="SSF102114">
    <property type="entry name" value="Radical SAM enzymes"/>
    <property type="match status" value="1"/>
</dbReference>
<evidence type="ECO:0000256" key="2">
    <source>
        <dbReference type="ARBA" id="ARBA00006100"/>
    </source>
</evidence>
<dbReference type="PATRIC" id="fig|797473.3.peg.1859"/>
<dbReference type="STRING" id="797473.HMPREF9080_02274"/>
<evidence type="ECO:0000256" key="3">
    <source>
        <dbReference type="ARBA" id="ARBA00017228"/>
    </source>
</evidence>
<keyword evidence="8 10" id="KW-0411">Iron-sulfur</keyword>
<dbReference type="Pfam" id="PF06969">
    <property type="entry name" value="HemN_C"/>
    <property type="match status" value="1"/>
</dbReference>
<protein>
    <recommendedName>
        <fullName evidence="3 10">Heme chaperone HemW</fullName>
    </recommendedName>
</protein>
<sequence>MNPIPQSLYIHIPWCVRKCPYCDFNSHALRGQIDETAYIRHLLADFAADYDGRPIYSIFIGGGTPSLLSGAAVAALLDGIARLAPLTADCEITLEANPGTFEQEKFAAYRAAGVNRLSIGVQSFADAQLQALGRIHSSAEAVRAVTLARQAGFARINLDVMFALPGQDVAGALDDLRQAIALAPEHISWYQLTLEPNTAFYANPPVLPDSDTQIDIYEAGSALLTASGYRQYETSAWRAGEPCRHNLNYWQYGDYLGIGAGAHGKQTRGGTITRRSKYRAPAAYQKAAGTGGNPYSDQQLTVARDEQAFEFMMNALRLKDGVPTAYLTERTALSLDDLRPTLDTLVARGLLAPDIGHRLQTTPRGFALLNNVLDAFL</sequence>
<gene>
    <name evidence="12" type="ORF">HMPREF9080_02274</name>
</gene>
<comment type="cofactor">
    <cofactor evidence="1">
        <name>[4Fe-4S] cluster</name>
        <dbReference type="ChEBI" id="CHEBI:49883"/>
    </cofactor>
</comment>
<dbReference type="InterPro" id="IPR013785">
    <property type="entry name" value="Aldolase_TIM"/>
</dbReference>
<evidence type="ECO:0000256" key="9">
    <source>
        <dbReference type="ARBA" id="ARBA00023186"/>
    </source>
</evidence>
<name>G9ZHM4_9GAMM</name>
<keyword evidence="9 10" id="KW-0143">Chaperone</keyword>
<dbReference type="InterPro" id="IPR034505">
    <property type="entry name" value="Coproporphyrinogen-III_oxidase"/>
</dbReference>
<dbReference type="GO" id="GO:0046872">
    <property type="term" value="F:metal ion binding"/>
    <property type="evidence" value="ECO:0007669"/>
    <property type="project" value="UniProtKB-UniRule"/>
</dbReference>
<dbReference type="Proteomes" id="UP000004750">
    <property type="component" value="Unassembled WGS sequence"/>
</dbReference>
<dbReference type="SFLD" id="SFLDG01065">
    <property type="entry name" value="anaerobic_coproporphyrinogen-I"/>
    <property type="match status" value="1"/>
</dbReference>
<dbReference type="EMBL" id="AGCM01000133">
    <property type="protein sequence ID" value="EHM52499.1"/>
    <property type="molecule type" value="Genomic_DNA"/>
</dbReference>
<evidence type="ECO:0000256" key="5">
    <source>
        <dbReference type="ARBA" id="ARBA00022691"/>
    </source>
</evidence>
<dbReference type="GO" id="GO:0006779">
    <property type="term" value="P:porphyrin-containing compound biosynthetic process"/>
    <property type="evidence" value="ECO:0007669"/>
    <property type="project" value="InterPro"/>
</dbReference>
<dbReference type="SFLD" id="SFLDF00288">
    <property type="entry name" value="HemN-like__clustered_with_nucl"/>
    <property type="match status" value="1"/>
</dbReference>
<dbReference type="SFLD" id="SFLDG01082">
    <property type="entry name" value="B12-binding_domain_containing"/>
    <property type="match status" value="1"/>
</dbReference>
<dbReference type="GO" id="GO:0004109">
    <property type="term" value="F:coproporphyrinogen oxidase activity"/>
    <property type="evidence" value="ECO:0007669"/>
    <property type="project" value="InterPro"/>
</dbReference>
<keyword evidence="6 10" id="KW-0479">Metal-binding</keyword>
<dbReference type="GO" id="GO:0051539">
    <property type="term" value="F:4 iron, 4 sulfur cluster binding"/>
    <property type="evidence" value="ECO:0007669"/>
    <property type="project" value="UniProtKB-UniRule"/>
</dbReference>
<dbReference type="NCBIfam" id="TIGR00539">
    <property type="entry name" value="hemN_rel"/>
    <property type="match status" value="1"/>
</dbReference>
<proteinExistence type="inferred from homology"/>
<dbReference type="InterPro" id="IPR006638">
    <property type="entry name" value="Elp3/MiaA/NifB-like_rSAM"/>
</dbReference>
<reference evidence="12 13" key="1">
    <citation type="submission" date="2011-08" db="EMBL/GenBank/DDBJ databases">
        <authorList>
            <person name="Weinstock G."/>
            <person name="Sodergren E."/>
            <person name="Clifton S."/>
            <person name="Fulton L."/>
            <person name="Fulton B."/>
            <person name="Courtney L."/>
            <person name="Fronick C."/>
            <person name="Harrison M."/>
            <person name="Strong C."/>
            <person name="Farmer C."/>
            <person name="Delahaunty K."/>
            <person name="Markovic C."/>
            <person name="Hall O."/>
            <person name="Minx P."/>
            <person name="Tomlinson C."/>
            <person name="Mitreva M."/>
            <person name="Hou S."/>
            <person name="Chen J."/>
            <person name="Wollam A."/>
            <person name="Pepin K.H."/>
            <person name="Johnson M."/>
            <person name="Bhonagiri V."/>
            <person name="Zhang X."/>
            <person name="Suruliraj S."/>
            <person name="Warren W."/>
            <person name="Chinwalla A."/>
            <person name="Mardis E.R."/>
            <person name="Wilson R.K."/>
        </authorList>
    </citation>
    <scope>NUCLEOTIDE SEQUENCE [LARGE SCALE GENOMIC DNA]</scope>
    <source>
        <strain evidence="12 13">F0432</strain>
    </source>
</reference>
<dbReference type="Pfam" id="PF04055">
    <property type="entry name" value="Radical_SAM"/>
    <property type="match status" value="1"/>
</dbReference>
<keyword evidence="7 10" id="KW-0408">Iron</keyword>
<evidence type="ECO:0000256" key="8">
    <source>
        <dbReference type="ARBA" id="ARBA00023014"/>
    </source>
</evidence>
<dbReference type="GO" id="GO:0005737">
    <property type="term" value="C:cytoplasm"/>
    <property type="evidence" value="ECO:0007669"/>
    <property type="project" value="UniProtKB-SubCell"/>
</dbReference>
<dbReference type="PANTHER" id="PTHR13932">
    <property type="entry name" value="COPROPORPHYRINIGEN III OXIDASE"/>
    <property type="match status" value="1"/>
</dbReference>
<dbReference type="SMART" id="SM00729">
    <property type="entry name" value="Elp3"/>
    <property type="match status" value="1"/>
</dbReference>
<accession>G9ZHM4</accession>
<dbReference type="SFLD" id="SFLDF00562">
    <property type="entry name" value="HemN-like__clustered_with_heat"/>
    <property type="match status" value="1"/>
</dbReference>
<dbReference type="SFLD" id="SFLDS00029">
    <property type="entry name" value="Radical_SAM"/>
    <property type="match status" value="1"/>
</dbReference>
<dbReference type="InterPro" id="IPR058240">
    <property type="entry name" value="rSAM_sf"/>
</dbReference>
<evidence type="ECO:0000256" key="7">
    <source>
        <dbReference type="ARBA" id="ARBA00023004"/>
    </source>
</evidence>
<dbReference type="Gene3D" id="3.20.20.70">
    <property type="entry name" value="Aldolase class I"/>
    <property type="match status" value="1"/>
</dbReference>
<dbReference type="InterPro" id="IPR007197">
    <property type="entry name" value="rSAM"/>
</dbReference>
<keyword evidence="10" id="KW-0963">Cytoplasm</keyword>
<evidence type="ECO:0000256" key="4">
    <source>
        <dbReference type="ARBA" id="ARBA00022617"/>
    </source>
</evidence>
<dbReference type="CDD" id="cd01335">
    <property type="entry name" value="Radical_SAM"/>
    <property type="match status" value="1"/>
</dbReference>
<evidence type="ECO:0000256" key="10">
    <source>
        <dbReference type="RuleBase" id="RU364116"/>
    </source>
</evidence>
<evidence type="ECO:0000259" key="11">
    <source>
        <dbReference type="PROSITE" id="PS51918"/>
    </source>
</evidence>
<evidence type="ECO:0000313" key="12">
    <source>
        <dbReference type="EMBL" id="EHM52499.1"/>
    </source>
</evidence>
<evidence type="ECO:0000256" key="6">
    <source>
        <dbReference type="ARBA" id="ARBA00022723"/>
    </source>
</evidence>
<feature type="domain" description="Radical SAM core" evidence="11">
    <location>
        <begin position="1"/>
        <end position="230"/>
    </location>
</feature>
<evidence type="ECO:0000313" key="13">
    <source>
        <dbReference type="Proteomes" id="UP000004750"/>
    </source>
</evidence>
<evidence type="ECO:0000256" key="1">
    <source>
        <dbReference type="ARBA" id="ARBA00001966"/>
    </source>
</evidence>
<keyword evidence="4 10" id="KW-0349">Heme</keyword>
<comment type="caution">
    <text evidence="12">The sequence shown here is derived from an EMBL/GenBank/DDBJ whole genome shotgun (WGS) entry which is preliminary data.</text>
</comment>
<comment type="subcellular location">
    <subcellularLocation>
        <location evidence="10">Cytoplasm</location>
    </subcellularLocation>
</comment>
<comment type="similarity">
    <text evidence="2">Belongs to the anaerobic coproporphyrinogen-III oxidase family. HemW subfamily.</text>
</comment>
<keyword evidence="5 10" id="KW-0949">S-adenosyl-L-methionine</keyword>
<organism evidence="12 13">
    <name type="scientific">Cardiobacterium valvarum F0432</name>
    <dbReference type="NCBI Taxonomy" id="797473"/>
    <lineage>
        <taxon>Bacteria</taxon>
        <taxon>Pseudomonadati</taxon>
        <taxon>Pseudomonadota</taxon>
        <taxon>Gammaproteobacteria</taxon>
        <taxon>Cardiobacteriales</taxon>
        <taxon>Cardiobacteriaceae</taxon>
        <taxon>Cardiobacterium</taxon>
    </lineage>
</organism>
<keyword evidence="10" id="KW-0004">4Fe-4S</keyword>
<dbReference type="InterPro" id="IPR010723">
    <property type="entry name" value="HemN_C"/>
</dbReference>